<name>A0A0A8Z932_ARUDO</name>
<evidence type="ECO:0000313" key="1">
    <source>
        <dbReference type="EMBL" id="JAD33225.1"/>
    </source>
</evidence>
<organism evidence="1">
    <name type="scientific">Arundo donax</name>
    <name type="common">Giant reed</name>
    <name type="synonym">Donax arundinaceus</name>
    <dbReference type="NCBI Taxonomy" id="35708"/>
    <lineage>
        <taxon>Eukaryota</taxon>
        <taxon>Viridiplantae</taxon>
        <taxon>Streptophyta</taxon>
        <taxon>Embryophyta</taxon>
        <taxon>Tracheophyta</taxon>
        <taxon>Spermatophyta</taxon>
        <taxon>Magnoliopsida</taxon>
        <taxon>Liliopsida</taxon>
        <taxon>Poales</taxon>
        <taxon>Poaceae</taxon>
        <taxon>PACMAD clade</taxon>
        <taxon>Arundinoideae</taxon>
        <taxon>Arundineae</taxon>
        <taxon>Arundo</taxon>
    </lineage>
</organism>
<sequence length="19" mass="2253">MYSPLSVLAIKITYKWIIL</sequence>
<dbReference type="AlphaFoldDB" id="A0A0A8Z932"/>
<protein>
    <submittedName>
        <fullName evidence="1">Uncharacterized protein</fullName>
    </submittedName>
</protein>
<reference evidence="1" key="2">
    <citation type="journal article" date="2015" name="Data Brief">
        <title>Shoot transcriptome of the giant reed, Arundo donax.</title>
        <authorList>
            <person name="Barrero R.A."/>
            <person name="Guerrero F.D."/>
            <person name="Moolhuijzen P."/>
            <person name="Goolsby J.A."/>
            <person name="Tidwell J."/>
            <person name="Bellgard S.E."/>
            <person name="Bellgard M.I."/>
        </authorList>
    </citation>
    <scope>NUCLEOTIDE SEQUENCE</scope>
    <source>
        <tissue evidence="1">Shoot tissue taken approximately 20 cm above the soil surface</tissue>
    </source>
</reference>
<dbReference type="EMBL" id="GBRH01264670">
    <property type="protein sequence ID" value="JAD33225.1"/>
    <property type="molecule type" value="Transcribed_RNA"/>
</dbReference>
<proteinExistence type="predicted"/>
<reference evidence="1" key="1">
    <citation type="submission" date="2014-09" db="EMBL/GenBank/DDBJ databases">
        <authorList>
            <person name="Magalhaes I.L.F."/>
            <person name="Oliveira U."/>
            <person name="Santos F.R."/>
            <person name="Vidigal T.H.D.A."/>
            <person name="Brescovit A.D."/>
            <person name="Santos A.J."/>
        </authorList>
    </citation>
    <scope>NUCLEOTIDE SEQUENCE</scope>
    <source>
        <tissue evidence="1">Shoot tissue taken approximately 20 cm above the soil surface</tissue>
    </source>
</reference>
<accession>A0A0A8Z932</accession>